<organism evidence="2 3">
    <name type="scientific">Candidatus Nomurabacteria bacterium GW2011_GWF1_31_48</name>
    <dbReference type="NCBI Taxonomy" id="1618767"/>
    <lineage>
        <taxon>Bacteria</taxon>
        <taxon>Candidatus Nomuraibacteriota</taxon>
    </lineage>
</organism>
<reference evidence="2 3" key="1">
    <citation type="journal article" date="2015" name="Nature">
        <title>rRNA introns, odd ribosomes, and small enigmatic genomes across a large radiation of phyla.</title>
        <authorList>
            <person name="Brown C.T."/>
            <person name="Hug L.A."/>
            <person name="Thomas B.C."/>
            <person name="Sharon I."/>
            <person name="Castelle C.J."/>
            <person name="Singh A."/>
            <person name="Wilkins M.J."/>
            <person name="Williams K.H."/>
            <person name="Banfield J.F."/>
        </authorList>
    </citation>
    <scope>NUCLEOTIDE SEQUENCE [LARGE SCALE GENOMIC DNA]</scope>
</reference>
<keyword evidence="1" id="KW-1133">Transmembrane helix</keyword>
<evidence type="ECO:0000313" key="3">
    <source>
        <dbReference type="Proteomes" id="UP000034934"/>
    </source>
</evidence>
<accession>A0A0F9YUS7</accession>
<dbReference type="Proteomes" id="UP000034934">
    <property type="component" value="Unassembled WGS sequence"/>
</dbReference>
<comment type="caution">
    <text evidence="2">The sequence shown here is derived from an EMBL/GenBank/DDBJ whole genome shotgun (WGS) entry which is preliminary data.</text>
</comment>
<keyword evidence="1" id="KW-0812">Transmembrane</keyword>
<name>A0A0F9YUS7_9BACT</name>
<protein>
    <submittedName>
        <fullName evidence="2">Uncharacterized protein</fullName>
    </submittedName>
</protein>
<proteinExistence type="predicted"/>
<keyword evidence="1" id="KW-0472">Membrane</keyword>
<gene>
    <name evidence="2" type="ORF">UR19_C0003G0067</name>
</gene>
<feature type="transmembrane region" description="Helical" evidence="1">
    <location>
        <begin position="12"/>
        <end position="30"/>
    </location>
</feature>
<evidence type="ECO:0000256" key="1">
    <source>
        <dbReference type="SAM" id="Phobius"/>
    </source>
</evidence>
<dbReference type="EMBL" id="LBOG01000003">
    <property type="protein sequence ID" value="KKP30231.1"/>
    <property type="molecule type" value="Genomic_DNA"/>
</dbReference>
<sequence>MKNKHKKNNKNIWIWILAILVIGVFVYFVYSNKPSSSSVENPYESEIISRNGIHWHPELSIYIKGEKVEIPANIGLGAVHNPIHTHDEDSQLGVIHLEFSSVVRGRDTKLSEFFKIWNKDINSFGSNIRMTVNGVDKLDFGNYYMKDGDKIVLNYD</sequence>
<evidence type="ECO:0000313" key="2">
    <source>
        <dbReference type="EMBL" id="KKP30231.1"/>
    </source>
</evidence>
<dbReference type="AlphaFoldDB" id="A0A0F9YUS7"/>